<feature type="transmembrane region" description="Helical" evidence="1">
    <location>
        <begin position="108"/>
        <end position="125"/>
    </location>
</feature>
<evidence type="ECO:0000313" key="2">
    <source>
        <dbReference type="EMBL" id="PZX53198.1"/>
    </source>
</evidence>
<feature type="transmembrane region" description="Helical" evidence="1">
    <location>
        <begin position="161"/>
        <end position="180"/>
    </location>
</feature>
<feature type="transmembrane region" description="Helical" evidence="1">
    <location>
        <begin position="82"/>
        <end position="102"/>
    </location>
</feature>
<sequence length="279" mass="31775">MQFLFKIYQRITWLSIDVVLGAMAGMLFFAKALRVDLAWQEYVLLGMAVWCIYTADHLMDARKLASDHVEDRHHFHLIYQKPLVILLGLVGAAGLFWAIQFFGFSHELYFGAGLGLLILGIMLAVRKLASKQVRLKELSSAIFYVIGISWLPWYETAQIDYTWIAFALTILYMGLAYLNLIMLSSLDIESDNAAGFSSIATIIPQERLNPRIRQLATGLIAAAFLGLLFVNSLYKILPALFLIMLLIHYLSFFKSDLRPEQVRMRMEIAFLIPALLLLF</sequence>
<evidence type="ECO:0008006" key="4">
    <source>
        <dbReference type="Google" id="ProtNLM"/>
    </source>
</evidence>
<proteinExistence type="predicted"/>
<protein>
    <recommendedName>
        <fullName evidence="4">UbiA prenyltransferase family protein</fullName>
    </recommendedName>
</protein>
<dbReference type="Proteomes" id="UP000248882">
    <property type="component" value="Unassembled WGS sequence"/>
</dbReference>
<feature type="transmembrane region" description="Helical" evidence="1">
    <location>
        <begin position="212"/>
        <end position="230"/>
    </location>
</feature>
<keyword evidence="1" id="KW-1133">Transmembrane helix</keyword>
<dbReference type="RefSeq" id="WP_111318072.1">
    <property type="nucleotide sequence ID" value="NZ_QKZT01000006.1"/>
</dbReference>
<comment type="caution">
    <text evidence="2">The sequence shown here is derived from an EMBL/GenBank/DDBJ whole genome shotgun (WGS) entry which is preliminary data.</text>
</comment>
<keyword evidence="1" id="KW-0472">Membrane</keyword>
<keyword evidence="1" id="KW-0812">Transmembrane</keyword>
<feature type="transmembrane region" description="Helical" evidence="1">
    <location>
        <begin position="236"/>
        <end position="253"/>
    </location>
</feature>
<organism evidence="2 3">
    <name type="scientific">Algoriphagus chordae</name>
    <dbReference type="NCBI Taxonomy" id="237019"/>
    <lineage>
        <taxon>Bacteria</taxon>
        <taxon>Pseudomonadati</taxon>
        <taxon>Bacteroidota</taxon>
        <taxon>Cytophagia</taxon>
        <taxon>Cytophagales</taxon>
        <taxon>Cyclobacteriaceae</taxon>
        <taxon>Algoriphagus</taxon>
    </lineage>
</organism>
<accession>A0A2W7QXE4</accession>
<feature type="transmembrane region" description="Helical" evidence="1">
    <location>
        <begin position="42"/>
        <end position="61"/>
    </location>
</feature>
<keyword evidence="3" id="KW-1185">Reference proteome</keyword>
<reference evidence="2 3" key="1">
    <citation type="submission" date="2018-06" db="EMBL/GenBank/DDBJ databases">
        <title>Genomic Encyclopedia of Archaeal and Bacterial Type Strains, Phase II (KMG-II): from individual species to whole genera.</title>
        <authorList>
            <person name="Goeker M."/>
        </authorList>
    </citation>
    <scope>NUCLEOTIDE SEQUENCE [LARGE SCALE GENOMIC DNA]</scope>
    <source>
        <strain evidence="2 3">DSM 19830</strain>
    </source>
</reference>
<dbReference type="EMBL" id="QKZT01000006">
    <property type="protein sequence ID" value="PZX53198.1"/>
    <property type="molecule type" value="Genomic_DNA"/>
</dbReference>
<name>A0A2W7QXE4_9BACT</name>
<evidence type="ECO:0000256" key="1">
    <source>
        <dbReference type="SAM" id="Phobius"/>
    </source>
</evidence>
<evidence type="ECO:0000313" key="3">
    <source>
        <dbReference type="Proteomes" id="UP000248882"/>
    </source>
</evidence>
<dbReference type="OrthoDB" id="976812at2"/>
<feature type="transmembrane region" description="Helical" evidence="1">
    <location>
        <begin position="137"/>
        <end position="155"/>
    </location>
</feature>
<gene>
    <name evidence="2" type="ORF">LV85_01614</name>
</gene>
<feature type="transmembrane region" description="Helical" evidence="1">
    <location>
        <begin position="12"/>
        <end position="30"/>
    </location>
</feature>
<dbReference type="AlphaFoldDB" id="A0A2W7QXE4"/>